<dbReference type="EMBL" id="CP031310">
    <property type="protein sequence ID" value="QCC49992.1"/>
    <property type="molecule type" value="Genomic_DNA"/>
</dbReference>
<dbReference type="KEGG" id="hsn:DV733_01590"/>
<dbReference type="InterPro" id="IPR011047">
    <property type="entry name" value="Quinoprotein_ADH-like_sf"/>
</dbReference>
<sequence length="457" mass="49443">MDSVGISRRSVLGGVAAAMAGSGCLATGKTTQPRASDWPQRGYDAGGTFYKDAGSPPVEDAEVAWAAVVDNSLYEAIDHRWHDDWRWNHYRDLTYQRHIGSLAYKYDRTPLVTVGERAHLSGLEDSIVDLTDGTKTERDDCEDRALVGAARTDTYRDGMLVGTGVSDGADCRGRCHVLQGFRPPTEDRAWCEGSKRWTAGAPQDLPATAVAGRIEDGTVVTVVPESEPPYRVVGIDADDGRIEWENTVSHGVHRLRVEDGVAYASVVGEDSGEMTILDDSSIRQRVEIEPTDLLEAVRDGVAYLRDFRTDEAPPSIKAVDAASGETRRLLDGSTVSQRIGGTPTGVGDLVVGPDRLFASVNTENGDEGAVLALDHSDGAIEWVRQFPGWLRLCGTDDALYVAGYPHTYALDPASGGRLWSVRLPPSPSFGPGVYRPVVADSKVLVPLERRLVALEEP</sequence>
<dbReference type="InterPro" id="IPR006311">
    <property type="entry name" value="TAT_signal"/>
</dbReference>
<dbReference type="SUPFAM" id="SSF50998">
    <property type="entry name" value="Quinoprotein alcohol dehydrogenase-like"/>
    <property type="match status" value="1"/>
</dbReference>
<dbReference type="RefSeq" id="WP_049993435.1">
    <property type="nucleotide sequence ID" value="NZ_CP031310.1"/>
</dbReference>
<dbReference type="InterPro" id="IPR015943">
    <property type="entry name" value="WD40/YVTN_repeat-like_dom_sf"/>
</dbReference>
<proteinExistence type="predicted"/>
<dbReference type="Pfam" id="PF13360">
    <property type="entry name" value="PQQ_2"/>
    <property type="match status" value="1"/>
</dbReference>
<keyword evidence="3" id="KW-1185">Reference proteome</keyword>
<dbReference type="GeneID" id="39846520"/>
<evidence type="ECO:0000313" key="3">
    <source>
        <dbReference type="Proteomes" id="UP000296706"/>
    </source>
</evidence>
<gene>
    <name evidence="2" type="ORF">DV733_01590</name>
</gene>
<accession>A0A4D6HAC3</accession>
<dbReference type="InterPro" id="IPR002372">
    <property type="entry name" value="PQQ_rpt_dom"/>
</dbReference>
<protein>
    <recommendedName>
        <fullName evidence="1">Pyrrolo-quinoline quinone repeat domain-containing protein</fullName>
    </recommendedName>
</protein>
<name>A0A4D6HAC3_9EURY</name>
<feature type="domain" description="Pyrrolo-quinoline quinone repeat" evidence="1">
    <location>
        <begin position="316"/>
        <end position="453"/>
    </location>
</feature>
<reference evidence="2 3" key="1">
    <citation type="journal article" date="2019" name="Nat. Commun.">
        <title>A new type of DNA phosphorothioation-based antiviral system in archaea.</title>
        <authorList>
            <person name="Xiong L."/>
            <person name="Liu S."/>
            <person name="Chen S."/>
            <person name="Xiao Y."/>
            <person name="Zhu B."/>
            <person name="Gao Y."/>
            <person name="Zhang Y."/>
            <person name="Chen B."/>
            <person name="Luo J."/>
            <person name="Deng Z."/>
            <person name="Chen X."/>
            <person name="Wang L."/>
            <person name="Chen S."/>
        </authorList>
    </citation>
    <scope>NUCLEOTIDE SEQUENCE [LARGE SCALE GENOMIC DNA]</scope>
    <source>
        <strain evidence="2 3">CBA1105</strain>
    </source>
</reference>
<dbReference type="PROSITE" id="PS51318">
    <property type="entry name" value="TAT"/>
    <property type="match status" value="1"/>
</dbReference>
<evidence type="ECO:0000259" key="1">
    <source>
        <dbReference type="Pfam" id="PF13360"/>
    </source>
</evidence>
<dbReference type="Gene3D" id="2.130.10.10">
    <property type="entry name" value="YVTN repeat-like/Quinoprotein amine dehydrogenase"/>
    <property type="match status" value="1"/>
</dbReference>
<dbReference type="OrthoDB" id="145878at2157"/>
<dbReference type="AlphaFoldDB" id="A0A4D6HAC3"/>
<dbReference type="Proteomes" id="UP000296706">
    <property type="component" value="Chromosome"/>
</dbReference>
<organism evidence="2 3">
    <name type="scientific">Halapricum salinum</name>
    <dbReference type="NCBI Taxonomy" id="1457250"/>
    <lineage>
        <taxon>Archaea</taxon>
        <taxon>Methanobacteriati</taxon>
        <taxon>Methanobacteriota</taxon>
        <taxon>Stenosarchaea group</taxon>
        <taxon>Halobacteria</taxon>
        <taxon>Halobacteriales</taxon>
        <taxon>Haloarculaceae</taxon>
        <taxon>Halapricum</taxon>
    </lineage>
</organism>
<dbReference type="STRING" id="1457250.GCA_000755225_02614"/>
<evidence type="ECO:0000313" key="2">
    <source>
        <dbReference type="EMBL" id="QCC49992.1"/>
    </source>
</evidence>